<evidence type="ECO:0000313" key="4">
    <source>
        <dbReference type="EMBL" id="MDP9825806.1"/>
    </source>
</evidence>
<dbReference type="InterPro" id="IPR010317">
    <property type="entry name" value="WxLIP_PGBD"/>
</dbReference>
<keyword evidence="1" id="KW-1133">Transmembrane helix</keyword>
<feature type="transmembrane region" description="Helical" evidence="1">
    <location>
        <begin position="298"/>
        <end position="321"/>
    </location>
</feature>
<name>A0ABT9NZE0_9ACTN</name>
<accession>A0ABT9NZE0</accession>
<organism evidence="4 5">
    <name type="scientific">Kineosporia succinea</name>
    <dbReference type="NCBI Taxonomy" id="84632"/>
    <lineage>
        <taxon>Bacteria</taxon>
        <taxon>Bacillati</taxon>
        <taxon>Actinomycetota</taxon>
        <taxon>Actinomycetes</taxon>
        <taxon>Kineosporiales</taxon>
        <taxon>Kineosporiaceae</taxon>
        <taxon>Kineosporia</taxon>
    </lineage>
</organism>
<dbReference type="RefSeq" id="WP_307239958.1">
    <property type="nucleotide sequence ID" value="NZ_JAUSQZ010000001.1"/>
</dbReference>
<gene>
    <name evidence="4" type="ORF">J2S57_001555</name>
</gene>
<evidence type="ECO:0000256" key="2">
    <source>
        <dbReference type="SAM" id="SignalP"/>
    </source>
</evidence>
<dbReference type="Proteomes" id="UP001235712">
    <property type="component" value="Unassembled WGS sequence"/>
</dbReference>
<sequence>MKTVKMLAAMVLAASAALVGAAPASATTSTIAAPTDDVTWTVRTASNDLGENRTSFSYDIRPGDTLEDAMVVANRGKTPLTLGVYAADGFTTEAGQMDLVTKDAESIAVGSWVRPTSDNVTIKPGKSAEVPFKVMIPENATPGDHAGGIITSLVQEDSEETINVDRRLGIQIKLRVDGDLKPGLAIEGLSVEYRGTPNPAGKGDADVSYTIHNTGNAILSGQGNSTITGPFGWFEADGDAQVVPEQLLPGESWKVTGVVHDVVPSGRLTARVTLVPIITDAAGSSTTLPPVVETATTWALPWTLGLLIVVVVALVVGMVVLSRRRRRRRQELEDARVDAAVKEALETR</sequence>
<reference evidence="4 5" key="1">
    <citation type="submission" date="2023-07" db="EMBL/GenBank/DDBJ databases">
        <title>Sequencing the genomes of 1000 actinobacteria strains.</title>
        <authorList>
            <person name="Klenk H.-P."/>
        </authorList>
    </citation>
    <scope>NUCLEOTIDE SEQUENCE [LARGE SCALE GENOMIC DNA]</scope>
    <source>
        <strain evidence="4 5">DSM 44388</strain>
    </source>
</reference>
<comment type="caution">
    <text evidence="4">The sequence shown here is derived from an EMBL/GenBank/DDBJ whole genome shotgun (WGS) entry which is preliminary data.</text>
</comment>
<dbReference type="Pfam" id="PF06030">
    <property type="entry name" value="WxLIP_PGBD"/>
    <property type="match status" value="1"/>
</dbReference>
<feature type="chain" id="PRO_5046942663" evidence="2">
    <location>
        <begin position="27"/>
        <end position="348"/>
    </location>
</feature>
<feature type="signal peptide" evidence="2">
    <location>
        <begin position="1"/>
        <end position="26"/>
    </location>
</feature>
<keyword evidence="2" id="KW-0732">Signal</keyword>
<dbReference type="EMBL" id="JAUSQZ010000001">
    <property type="protein sequence ID" value="MDP9825806.1"/>
    <property type="molecule type" value="Genomic_DNA"/>
</dbReference>
<evidence type="ECO:0000259" key="3">
    <source>
        <dbReference type="Pfam" id="PF06030"/>
    </source>
</evidence>
<proteinExistence type="predicted"/>
<keyword evidence="1" id="KW-0812">Transmembrane</keyword>
<keyword evidence="1" id="KW-0472">Membrane</keyword>
<keyword evidence="5" id="KW-1185">Reference proteome</keyword>
<evidence type="ECO:0000313" key="5">
    <source>
        <dbReference type="Proteomes" id="UP001235712"/>
    </source>
</evidence>
<evidence type="ECO:0000256" key="1">
    <source>
        <dbReference type="SAM" id="Phobius"/>
    </source>
</evidence>
<feature type="domain" description="WxL Interacting Protein peptidoglycan binding" evidence="3">
    <location>
        <begin position="45"/>
        <end position="149"/>
    </location>
</feature>
<protein>
    <submittedName>
        <fullName evidence="4">Membrane protein</fullName>
    </submittedName>
</protein>